<organism evidence="3 5">
    <name type="scientific">Streptomyces gougerotii</name>
    <dbReference type="NCBI Taxonomy" id="53448"/>
    <lineage>
        <taxon>Bacteria</taxon>
        <taxon>Bacillati</taxon>
        <taxon>Actinomycetota</taxon>
        <taxon>Actinomycetes</taxon>
        <taxon>Kitasatosporales</taxon>
        <taxon>Streptomycetaceae</taxon>
        <taxon>Streptomyces</taxon>
        <taxon>Streptomyces diastaticus group</taxon>
    </lineage>
</organism>
<dbReference type="Proteomes" id="UP000480804">
    <property type="component" value="Unassembled WGS sequence"/>
</dbReference>
<reference evidence="2 4" key="2">
    <citation type="submission" date="2020-02" db="EMBL/GenBank/DDBJ databases">
        <title>Whole genome shotgun sequence of Streptomyces gougerotii NBRC 13043.</title>
        <authorList>
            <person name="Ichikawa N."/>
            <person name="Komaki H."/>
            <person name="Tamura T."/>
        </authorList>
    </citation>
    <scope>NUCLEOTIDE SEQUENCE [LARGE SCALE GENOMIC DNA]</scope>
    <source>
        <strain evidence="2 4">NBRC 13043</strain>
    </source>
</reference>
<reference evidence="3" key="3">
    <citation type="submission" date="2020-09" db="EMBL/GenBank/DDBJ databases">
        <authorList>
            <person name="Sun Q."/>
            <person name="Ohkuma M."/>
        </authorList>
    </citation>
    <scope>NUCLEOTIDE SEQUENCE</scope>
    <source>
        <strain evidence="3">JCM 4136</strain>
    </source>
</reference>
<dbReference type="AlphaFoldDB" id="A0A8H9LR84"/>
<evidence type="ECO:0000313" key="2">
    <source>
        <dbReference type="EMBL" id="GFH81248.1"/>
    </source>
</evidence>
<comment type="caution">
    <text evidence="3">The sequence shown here is derived from an EMBL/GenBank/DDBJ whole genome shotgun (WGS) entry which is preliminary data.</text>
</comment>
<name>A0A8H9LR84_9ACTN</name>
<dbReference type="EMBL" id="BMSC01000008">
    <property type="protein sequence ID" value="GGU74861.1"/>
    <property type="molecule type" value="Genomic_DNA"/>
</dbReference>
<keyword evidence="4" id="KW-1185">Reference proteome</keyword>
<evidence type="ECO:0000313" key="4">
    <source>
        <dbReference type="Proteomes" id="UP000480804"/>
    </source>
</evidence>
<feature type="region of interest" description="Disordered" evidence="1">
    <location>
        <begin position="1"/>
        <end position="113"/>
    </location>
</feature>
<accession>A0A8H9LR84</accession>
<feature type="compositionally biased region" description="Basic residues" evidence="1">
    <location>
        <begin position="104"/>
        <end position="113"/>
    </location>
</feature>
<protein>
    <submittedName>
        <fullName evidence="3">Uncharacterized protein</fullName>
    </submittedName>
</protein>
<proteinExistence type="predicted"/>
<evidence type="ECO:0000256" key="1">
    <source>
        <dbReference type="SAM" id="MobiDB-lite"/>
    </source>
</evidence>
<dbReference type="Proteomes" id="UP000660975">
    <property type="component" value="Unassembled WGS sequence"/>
</dbReference>
<reference evidence="3" key="1">
    <citation type="journal article" date="2014" name="Int. J. Syst. Evol. Microbiol.">
        <title>Complete genome sequence of Corynebacterium casei LMG S-19264T (=DSM 44701T), isolated from a smear-ripened cheese.</title>
        <authorList>
            <consortium name="US DOE Joint Genome Institute (JGI-PGF)"/>
            <person name="Walter F."/>
            <person name="Albersmeier A."/>
            <person name="Kalinowski J."/>
            <person name="Ruckert C."/>
        </authorList>
    </citation>
    <scope>NUCLEOTIDE SEQUENCE</scope>
    <source>
        <strain evidence="3">JCM 4136</strain>
    </source>
</reference>
<evidence type="ECO:0000313" key="5">
    <source>
        <dbReference type="Proteomes" id="UP000660975"/>
    </source>
</evidence>
<feature type="compositionally biased region" description="Polar residues" evidence="1">
    <location>
        <begin position="1"/>
        <end position="12"/>
    </location>
</feature>
<gene>
    <name evidence="3" type="ORF">GCM10010227_31520</name>
    <name evidence="2" type="ORF">Sgou_59180</name>
</gene>
<evidence type="ECO:0000313" key="3">
    <source>
        <dbReference type="EMBL" id="GGU74861.1"/>
    </source>
</evidence>
<sequence length="113" mass="12073">MWQGTASKSRTAPTAPGTHARRTGRQPEHVRYDSFRQTCREHAPDTADTAQDLEGTPWPVPAGTGGHTGDQPGRAGPGSRATTSISTRMPIRPEPTVVRTGHVSAKKARYASS</sequence>
<dbReference type="EMBL" id="BLLO01000031">
    <property type="protein sequence ID" value="GFH81248.1"/>
    <property type="molecule type" value="Genomic_DNA"/>
</dbReference>
<feature type="compositionally biased region" description="Basic and acidic residues" evidence="1">
    <location>
        <begin position="25"/>
        <end position="45"/>
    </location>
</feature>